<reference evidence="5 6" key="1">
    <citation type="journal article" date="2019" name="Nat. Microbiol.">
        <title>Mediterranean grassland soil C-N compound turnover is dependent on rainfall and depth, and is mediated by genomically divergent microorganisms.</title>
        <authorList>
            <person name="Diamond S."/>
            <person name="Andeer P.F."/>
            <person name="Li Z."/>
            <person name="Crits-Christoph A."/>
            <person name="Burstein D."/>
            <person name="Anantharaman K."/>
            <person name="Lane K.R."/>
            <person name="Thomas B.C."/>
            <person name="Pan C."/>
            <person name="Northen T.R."/>
            <person name="Banfield J.F."/>
        </authorList>
    </citation>
    <scope>NUCLEOTIDE SEQUENCE [LARGE SCALE GENOMIC DNA]</scope>
    <source>
        <strain evidence="5">NP_6</strain>
    </source>
</reference>
<feature type="domain" description="HTH gntR-type" evidence="4">
    <location>
        <begin position="9"/>
        <end position="77"/>
    </location>
</feature>
<evidence type="ECO:0000256" key="2">
    <source>
        <dbReference type="ARBA" id="ARBA00023125"/>
    </source>
</evidence>
<dbReference type="Pfam" id="PF00392">
    <property type="entry name" value="GntR"/>
    <property type="match status" value="1"/>
</dbReference>
<gene>
    <name evidence="5" type="ORF">E6H03_06385</name>
</gene>
<dbReference type="InterPro" id="IPR036390">
    <property type="entry name" value="WH_DNA-bd_sf"/>
</dbReference>
<dbReference type="Proteomes" id="UP000318093">
    <property type="component" value="Unassembled WGS sequence"/>
</dbReference>
<dbReference type="GO" id="GO:0003700">
    <property type="term" value="F:DNA-binding transcription factor activity"/>
    <property type="evidence" value="ECO:0007669"/>
    <property type="project" value="InterPro"/>
</dbReference>
<protein>
    <submittedName>
        <fullName evidence="5">FadR family transcriptional regulator</fullName>
    </submittedName>
</protein>
<keyword evidence="3" id="KW-0804">Transcription</keyword>
<keyword evidence="2" id="KW-0238">DNA-binding</keyword>
<comment type="caution">
    <text evidence="5">The sequence shown here is derived from an EMBL/GenBank/DDBJ whole genome shotgun (WGS) entry which is preliminary data.</text>
</comment>
<organism evidence="5 6">
    <name type="scientific">Candidatus Segetimicrobium genomatis</name>
    <dbReference type="NCBI Taxonomy" id="2569760"/>
    <lineage>
        <taxon>Bacteria</taxon>
        <taxon>Bacillati</taxon>
        <taxon>Candidatus Sysuimicrobiota</taxon>
        <taxon>Candidatus Sysuimicrobiia</taxon>
        <taxon>Candidatus Sysuimicrobiales</taxon>
        <taxon>Candidatus Segetimicrobiaceae</taxon>
        <taxon>Candidatus Segetimicrobium</taxon>
    </lineage>
</organism>
<dbReference type="InterPro" id="IPR008920">
    <property type="entry name" value="TF_FadR/GntR_C"/>
</dbReference>
<dbReference type="InterPro" id="IPR011711">
    <property type="entry name" value="GntR_C"/>
</dbReference>
<keyword evidence="1" id="KW-0805">Transcription regulation</keyword>
<dbReference type="Gene3D" id="1.10.10.10">
    <property type="entry name" value="Winged helix-like DNA-binding domain superfamily/Winged helix DNA-binding domain"/>
    <property type="match status" value="1"/>
</dbReference>
<dbReference type="Pfam" id="PF07729">
    <property type="entry name" value="FCD"/>
    <property type="match status" value="1"/>
</dbReference>
<proteinExistence type="predicted"/>
<sequence>MPILPVKTTKLYSLIVGQLKQLIQKGEYHPGDRLPPERELAQRLHVSRAPVREALVALELLDVVEGRVGEGWFVKRPPDAALDVTAVQGRPPSDILQTRLLIECPVIEQVAVQRDETELAMLEGTVSAFKAEVDAGQYHGDADRLFHVGLTGVTRNAVLTDLVAYLWDLQQELFFRLVEGMSGNERSRVGRYVQEHRNMVAAIARRDAPGAREQMRRHLEGVSRDLLDS</sequence>
<dbReference type="PANTHER" id="PTHR43537:SF5">
    <property type="entry name" value="UXU OPERON TRANSCRIPTIONAL REGULATOR"/>
    <property type="match status" value="1"/>
</dbReference>
<name>A0A537JEE3_9BACT</name>
<dbReference type="SUPFAM" id="SSF46785">
    <property type="entry name" value="Winged helix' DNA-binding domain"/>
    <property type="match status" value="1"/>
</dbReference>
<dbReference type="AlphaFoldDB" id="A0A537JEE3"/>
<evidence type="ECO:0000256" key="1">
    <source>
        <dbReference type="ARBA" id="ARBA00023015"/>
    </source>
</evidence>
<dbReference type="EMBL" id="VBAN01000186">
    <property type="protein sequence ID" value="TMI81927.1"/>
    <property type="molecule type" value="Genomic_DNA"/>
</dbReference>
<dbReference type="SUPFAM" id="SSF48008">
    <property type="entry name" value="GntR ligand-binding domain-like"/>
    <property type="match status" value="1"/>
</dbReference>
<dbReference type="InterPro" id="IPR036388">
    <property type="entry name" value="WH-like_DNA-bd_sf"/>
</dbReference>
<evidence type="ECO:0000256" key="3">
    <source>
        <dbReference type="ARBA" id="ARBA00023163"/>
    </source>
</evidence>
<accession>A0A537JEE3</accession>
<dbReference type="PANTHER" id="PTHR43537">
    <property type="entry name" value="TRANSCRIPTIONAL REGULATOR, GNTR FAMILY"/>
    <property type="match status" value="1"/>
</dbReference>
<dbReference type="PROSITE" id="PS50949">
    <property type="entry name" value="HTH_GNTR"/>
    <property type="match status" value="1"/>
</dbReference>
<dbReference type="PRINTS" id="PR00035">
    <property type="entry name" value="HTHGNTR"/>
</dbReference>
<dbReference type="InterPro" id="IPR000524">
    <property type="entry name" value="Tscrpt_reg_HTH_GntR"/>
</dbReference>
<dbReference type="SMART" id="SM00345">
    <property type="entry name" value="HTH_GNTR"/>
    <property type="match status" value="1"/>
</dbReference>
<dbReference type="SMART" id="SM00895">
    <property type="entry name" value="FCD"/>
    <property type="match status" value="1"/>
</dbReference>
<evidence type="ECO:0000259" key="4">
    <source>
        <dbReference type="PROSITE" id="PS50949"/>
    </source>
</evidence>
<dbReference type="GO" id="GO:0003677">
    <property type="term" value="F:DNA binding"/>
    <property type="evidence" value="ECO:0007669"/>
    <property type="project" value="UniProtKB-KW"/>
</dbReference>
<dbReference type="CDD" id="cd07377">
    <property type="entry name" value="WHTH_GntR"/>
    <property type="match status" value="1"/>
</dbReference>
<evidence type="ECO:0000313" key="6">
    <source>
        <dbReference type="Proteomes" id="UP000318093"/>
    </source>
</evidence>
<dbReference type="Gene3D" id="1.20.120.530">
    <property type="entry name" value="GntR ligand-binding domain-like"/>
    <property type="match status" value="1"/>
</dbReference>
<evidence type="ECO:0000313" key="5">
    <source>
        <dbReference type="EMBL" id="TMI81927.1"/>
    </source>
</evidence>